<dbReference type="SUPFAM" id="SSF53448">
    <property type="entry name" value="Nucleotide-diphospho-sugar transferases"/>
    <property type="match status" value="1"/>
</dbReference>
<dbReference type="Pfam" id="PF00535">
    <property type="entry name" value="Glycos_transf_2"/>
    <property type="match status" value="1"/>
</dbReference>
<organism evidence="2 3">
    <name type="scientific">Devosia marina</name>
    <dbReference type="NCBI Taxonomy" id="2683198"/>
    <lineage>
        <taxon>Bacteria</taxon>
        <taxon>Pseudomonadati</taxon>
        <taxon>Pseudomonadota</taxon>
        <taxon>Alphaproteobacteria</taxon>
        <taxon>Hyphomicrobiales</taxon>
        <taxon>Devosiaceae</taxon>
        <taxon>Devosia</taxon>
    </lineage>
</organism>
<keyword evidence="3" id="KW-1185">Reference proteome</keyword>
<dbReference type="InterPro" id="IPR001173">
    <property type="entry name" value="Glyco_trans_2-like"/>
</dbReference>
<proteinExistence type="predicted"/>
<feature type="domain" description="Glycosyltransferase 2-like" evidence="1">
    <location>
        <begin position="55"/>
        <end position="164"/>
    </location>
</feature>
<dbReference type="CDD" id="cd04196">
    <property type="entry name" value="GT_2_like_d"/>
    <property type="match status" value="1"/>
</dbReference>
<dbReference type="GO" id="GO:0016758">
    <property type="term" value="F:hexosyltransferase activity"/>
    <property type="evidence" value="ECO:0007669"/>
    <property type="project" value="UniProtKB-ARBA"/>
</dbReference>
<gene>
    <name evidence="2" type="ORF">GO014_02585</name>
</gene>
<dbReference type="PANTHER" id="PTHR22916:SF3">
    <property type="entry name" value="UDP-GLCNAC:BETAGAL BETA-1,3-N-ACETYLGLUCOSAMINYLTRANSFERASE-LIKE PROTEIN 1"/>
    <property type="match status" value="1"/>
</dbReference>
<evidence type="ECO:0000313" key="3">
    <source>
        <dbReference type="Proteomes" id="UP000438106"/>
    </source>
</evidence>
<evidence type="ECO:0000259" key="1">
    <source>
        <dbReference type="Pfam" id="PF00535"/>
    </source>
</evidence>
<dbReference type="Proteomes" id="UP000438106">
    <property type="component" value="Unassembled WGS sequence"/>
</dbReference>
<dbReference type="InterPro" id="IPR029044">
    <property type="entry name" value="Nucleotide-diphossugar_trans"/>
</dbReference>
<dbReference type="Gene3D" id="3.90.550.10">
    <property type="entry name" value="Spore Coat Polysaccharide Biosynthesis Protein SpsA, Chain A"/>
    <property type="match status" value="1"/>
</dbReference>
<comment type="caution">
    <text evidence="2">The sequence shown here is derived from an EMBL/GenBank/DDBJ whole genome shotgun (WGS) entry which is preliminary data.</text>
</comment>
<dbReference type="AlphaFoldDB" id="A0A7X3FNL9"/>
<name>A0A7X3FNL9_9HYPH</name>
<sequence length="354" mass="38841">MGERKSSCTNCSISVSVFRSVRSRSTINGSGKPATSFNAGATVTMPPVTISKVAVLLATYNGEKFLDEQLASIHTQTYPEIDILVSDDGSTDATKSILRQWRQRWTKGKISIKDGPRQGFSENFRSLLVRTPGSYTAYCFADQDDIWLPHKIERALSMLDAAAPGPALYGSRTRLVDERGTPIGLSPLFTRPKSFENALVQSMAGGNTMMLNPQAFALLAESSHRASFVTHDWWAYMLVTGAGGTAIYDPEPSLLYRQHAANIVGKNSGVIATFRRLGGVMSGQFRDWASANIAALETCEDMLSPQALSTLMRWKQVHEARPPVGLRALRQAGVYRQNVRGNIMLYLAALMGWL</sequence>
<keyword evidence="2" id="KW-0808">Transferase</keyword>
<reference evidence="2 3" key="1">
    <citation type="submission" date="2019-12" db="EMBL/GenBank/DDBJ databases">
        <title>Devosia maris sp. nov., isolated from the deep seawater.</title>
        <authorList>
            <person name="Liu Y."/>
        </authorList>
    </citation>
    <scope>NUCLEOTIDE SEQUENCE [LARGE SCALE GENOMIC DNA]</scope>
    <source>
        <strain evidence="2 3">L53-10-65</strain>
    </source>
</reference>
<evidence type="ECO:0000313" key="2">
    <source>
        <dbReference type="EMBL" id="MVS97917.1"/>
    </source>
</evidence>
<accession>A0A7X3FNL9</accession>
<dbReference type="PANTHER" id="PTHR22916">
    <property type="entry name" value="GLYCOSYLTRANSFERASE"/>
    <property type="match status" value="1"/>
</dbReference>
<protein>
    <submittedName>
        <fullName evidence="2">Glycosyltransferase</fullName>
    </submittedName>
</protein>
<dbReference type="EMBL" id="WQRF01000001">
    <property type="protein sequence ID" value="MVS97917.1"/>
    <property type="molecule type" value="Genomic_DNA"/>
</dbReference>